<protein>
    <recommendedName>
        <fullName evidence="4">Outer membrane protein beta-barrel domain-containing protein</fullName>
    </recommendedName>
</protein>
<dbReference type="EMBL" id="MCRJ01000166">
    <property type="protein sequence ID" value="ODN68518.1"/>
    <property type="molecule type" value="Genomic_DNA"/>
</dbReference>
<feature type="signal peptide" evidence="1">
    <location>
        <begin position="1"/>
        <end position="24"/>
    </location>
</feature>
<dbReference type="AlphaFoldDB" id="A0A1E3GWT1"/>
<comment type="caution">
    <text evidence="2">The sequence shown here is derived from an EMBL/GenBank/DDBJ whole genome shotgun (WGS) entry which is preliminary data.</text>
</comment>
<evidence type="ECO:0000313" key="3">
    <source>
        <dbReference type="Proteomes" id="UP000094622"/>
    </source>
</evidence>
<name>A0A1E3GWT1_9HYPH</name>
<reference evidence="2 3" key="1">
    <citation type="submission" date="2016-07" db="EMBL/GenBank/DDBJ databases">
        <title>Draft Genome Sequence of Methylobrevis pamukkalensis PK2.</title>
        <authorList>
            <person name="Vasilenko O.V."/>
            <person name="Doronina N.V."/>
            <person name="Shmareva M.N."/>
            <person name="Tarlachkov S.V."/>
            <person name="Mustakhimov I."/>
            <person name="Trotsenko Y.A."/>
        </authorList>
    </citation>
    <scope>NUCLEOTIDE SEQUENCE [LARGE SCALE GENOMIC DNA]</scope>
    <source>
        <strain evidence="2 3">PK2</strain>
    </source>
</reference>
<evidence type="ECO:0008006" key="4">
    <source>
        <dbReference type="Google" id="ProtNLM"/>
    </source>
</evidence>
<sequence length="167" mass="17751">MRTLAKASLVMFGAVALSATTALAADMPYEPIIETPEVIPLETVGGWYLRGDIGYKIYKDPDIDFADDFAGTVSGTSIDDTWMVGAGVGYKFNEFLRADITADYEFGADMSGTITCVSGCTVDSIGAKSELEVFTTLVNVYADLGTYSGLTPYVAPASVRPTSRPPT</sequence>
<keyword evidence="3" id="KW-1185">Reference proteome</keyword>
<dbReference type="Proteomes" id="UP000094622">
    <property type="component" value="Unassembled WGS sequence"/>
</dbReference>
<dbReference type="InterPro" id="IPR011250">
    <property type="entry name" value="OMP/PagP_B-barrel"/>
</dbReference>
<dbReference type="SUPFAM" id="SSF56925">
    <property type="entry name" value="OMPA-like"/>
    <property type="match status" value="1"/>
</dbReference>
<accession>A0A1E3GWT1</accession>
<evidence type="ECO:0000313" key="2">
    <source>
        <dbReference type="EMBL" id="ODN68518.1"/>
    </source>
</evidence>
<evidence type="ECO:0000256" key="1">
    <source>
        <dbReference type="SAM" id="SignalP"/>
    </source>
</evidence>
<dbReference type="RefSeq" id="WP_169833633.1">
    <property type="nucleotide sequence ID" value="NZ_MCRJ01000166.1"/>
</dbReference>
<keyword evidence="1" id="KW-0732">Signal</keyword>
<organism evidence="2 3">
    <name type="scientific">Methylobrevis pamukkalensis</name>
    <dbReference type="NCBI Taxonomy" id="1439726"/>
    <lineage>
        <taxon>Bacteria</taxon>
        <taxon>Pseudomonadati</taxon>
        <taxon>Pseudomonadota</taxon>
        <taxon>Alphaproteobacteria</taxon>
        <taxon>Hyphomicrobiales</taxon>
        <taxon>Pleomorphomonadaceae</taxon>
        <taxon>Methylobrevis</taxon>
    </lineage>
</organism>
<proteinExistence type="predicted"/>
<feature type="chain" id="PRO_5009128727" description="Outer membrane protein beta-barrel domain-containing protein" evidence="1">
    <location>
        <begin position="25"/>
        <end position="167"/>
    </location>
</feature>
<gene>
    <name evidence="2" type="ORF">A6302_04184</name>
</gene>
<dbReference type="Gene3D" id="2.40.160.20">
    <property type="match status" value="1"/>
</dbReference>